<evidence type="ECO:0000313" key="2">
    <source>
        <dbReference type="Proteomes" id="UP000516384"/>
    </source>
</evidence>
<name>A0A7H0YFC0_9BACL</name>
<dbReference type="EMBL" id="CP061172">
    <property type="protein sequence ID" value="QNR69778.1"/>
    <property type="molecule type" value="Genomic_DNA"/>
</dbReference>
<organism evidence="1 2">
    <name type="scientific">Paenibacillus peoriae</name>
    <dbReference type="NCBI Taxonomy" id="59893"/>
    <lineage>
        <taxon>Bacteria</taxon>
        <taxon>Bacillati</taxon>
        <taxon>Bacillota</taxon>
        <taxon>Bacilli</taxon>
        <taxon>Bacillales</taxon>
        <taxon>Paenibacillaceae</taxon>
        <taxon>Paenibacillus</taxon>
    </lineage>
</organism>
<protein>
    <submittedName>
        <fullName evidence="1">Uncharacterized protein</fullName>
    </submittedName>
</protein>
<dbReference type="Proteomes" id="UP000516384">
    <property type="component" value="Chromosome"/>
</dbReference>
<evidence type="ECO:0000313" key="1">
    <source>
        <dbReference type="EMBL" id="QNR69778.1"/>
    </source>
</evidence>
<dbReference type="RefSeq" id="WP_190299377.1">
    <property type="nucleotide sequence ID" value="NZ_CP061172.1"/>
</dbReference>
<gene>
    <name evidence="1" type="ORF">IAQ67_12660</name>
</gene>
<dbReference type="AlphaFoldDB" id="A0A7H0YFC0"/>
<sequence length="56" mass="6689">MSQKFNSRKNIQKPWLNELYTLRKNRTFELGKAAIDELLNQGIKISYRKISEMSKE</sequence>
<proteinExistence type="predicted"/>
<accession>A0A7H0YFC0</accession>
<reference evidence="1 2" key="1">
    <citation type="submission" date="2020-09" db="EMBL/GenBank/DDBJ databases">
        <title>Characterization of Paenibacillus peoriae strain ZF390 with broad-spectrum antimicrobial activity as a potential biocontrol agent.</title>
        <authorList>
            <person name="Li L."/>
            <person name="Zhao Y."/>
            <person name="Li B."/>
            <person name="Xie X."/>
        </authorList>
    </citation>
    <scope>NUCLEOTIDE SEQUENCE [LARGE SCALE GENOMIC DNA]</scope>
    <source>
        <strain evidence="1 2">ZF390</strain>
    </source>
</reference>